<dbReference type="Proteomes" id="UP000253606">
    <property type="component" value="Chromosome"/>
</dbReference>
<sequence>MLYHYNKYGVLPVTTNSLAKPFLVVLLCCLIIRSAALAQGPIQAVPGASGNSLDPNPNQRAPYPRLVRILHGEQRDGIVASVSPGVFYESRDDGRTFQEIGAIPSVEGITPKCCGTLFEAPRQVGSLSEGTLLYAGSYCGGSDGKTASIEIFASIDDGRTWTHHSTPVQRGSCVSAENDGLWEPEFEVDEEGALVMFWSDETDPCCSQKLAQMRSLDGTTWGDEQNTVASKVRTDRPGMATVSRLPSGIYFMSYELCGPAACTVFYRTSYDGWTFGVPSDTGQKIQTLSGEFFEHAPTNRWDAGFHQGEGALLLVGQYLMTSGGANAPNTGRVLFVNTSRDASGEWKAIPAPVHVDMTPYLGKANYNNCANYSSALLPVERGSALLELATAPSSLSTCGAYYDKELLGER</sequence>
<organism evidence="1 2">
    <name type="scientific">Acidisarcina polymorpha</name>
    <dbReference type="NCBI Taxonomy" id="2211140"/>
    <lineage>
        <taxon>Bacteria</taxon>
        <taxon>Pseudomonadati</taxon>
        <taxon>Acidobacteriota</taxon>
        <taxon>Terriglobia</taxon>
        <taxon>Terriglobales</taxon>
        <taxon>Acidobacteriaceae</taxon>
        <taxon>Acidisarcina</taxon>
    </lineage>
</organism>
<reference evidence="1 2" key="1">
    <citation type="journal article" date="2018" name="Front. Microbiol.">
        <title>Hydrolytic Capabilities as a Key to Environmental Success: Chitinolytic and Cellulolytic Acidobacteria From Acidic Sub-arctic Soils and Boreal Peatlands.</title>
        <authorList>
            <person name="Belova S.E."/>
            <person name="Ravin N.V."/>
            <person name="Pankratov T.A."/>
            <person name="Rakitin A.L."/>
            <person name="Ivanova A.A."/>
            <person name="Beletsky A.V."/>
            <person name="Mardanov A.V."/>
            <person name="Sinninghe Damste J.S."/>
            <person name="Dedysh S.N."/>
        </authorList>
    </citation>
    <scope>NUCLEOTIDE SEQUENCE [LARGE SCALE GENOMIC DNA]</scope>
    <source>
        <strain evidence="1 2">SBC82</strain>
    </source>
</reference>
<dbReference type="CDD" id="cd15482">
    <property type="entry name" value="Sialidase_non-viral"/>
    <property type="match status" value="1"/>
</dbReference>
<name>A0A2Z5FT29_9BACT</name>
<dbReference type="PANTHER" id="PTHR38792:SF3">
    <property type="entry name" value="BNR_ASP-BOX REPEAT DOMAIN PROTEIN (AFU_ORTHOLOGUE AFUA_7G06430)-RELATED"/>
    <property type="match status" value="1"/>
</dbReference>
<dbReference type="InterPro" id="IPR036278">
    <property type="entry name" value="Sialidase_sf"/>
</dbReference>
<dbReference type="SUPFAM" id="SSF50939">
    <property type="entry name" value="Sialidases"/>
    <property type="match status" value="1"/>
</dbReference>
<dbReference type="EMBL" id="CP030840">
    <property type="protein sequence ID" value="AXC10001.1"/>
    <property type="molecule type" value="Genomic_DNA"/>
</dbReference>
<evidence type="ECO:0000313" key="1">
    <source>
        <dbReference type="EMBL" id="AXC10001.1"/>
    </source>
</evidence>
<dbReference type="GO" id="GO:0016787">
    <property type="term" value="F:hydrolase activity"/>
    <property type="evidence" value="ECO:0007669"/>
    <property type="project" value="UniProtKB-KW"/>
</dbReference>
<gene>
    <name evidence="1" type="ORF">ACPOL_0630</name>
</gene>
<protein>
    <submittedName>
        <fullName evidence="1">Bifunctional protein (Secreted sugar binding protein/sugar hydrolase)</fullName>
    </submittedName>
</protein>
<dbReference type="PANTHER" id="PTHR38792">
    <property type="entry name" value="BNR/ASP-BOX REPEAT DOMAIN PROTEIN (AFU_ORTHOLOGUE AFUA_7G06430)-RELATED"/>
    <property type="match status" value="1"/>
</dbReference>
<proteinExistence type="predicted"/>
<dbReference type="KEGG" id="abas:ACPOL_0630"/>
<dbReference type="AlphaFoldDB" id="A0A2Z5FT29"/>
<dbReference type="Gene3D" id="2.120.10.10">
    <property type="match status" value="1"/>
</dbReference>
<keyword evidence="1" id="KW-0378">Hydrolase</keyword>
<evidence type="ECO:0000313" key="2">
    <source>
        <dbReference type="Proteomes" id="UP000253606"/>
    </source>
</evidence>
<keyword evidence="2" id="KW-1185">Reference proteome</keyword>
<accession>A0A2Z5FT29</accession>